<feature type="region of interest" description="Disordered" evidence="1">
    <location>
        <begin position="40"/>
        <end position="76"/>
    </location>
</feature>
<dbReference type="PANTHER" id="PTHR33237">
    <property type="entry name" value="F2P16.13 PROTEIN-RELATED"/>
    <property type="match status" value="1"/>
</dbReference>
<name>A0AAN9II40_CROPI</name>
<dbReference type="AlphaFoldDB" id="A0AAN9II40"/>
<reference evidence="2 3" key="1">
    <citation type="submission" date="2024-01" db="EMBL/GenBank/DDBJ databases">
        <title>The genomes of 5 underutilized Papilionoideae crops provide insights into root nodulation and disease resistanc.</title>
        <authorList>
            <person name="Yuan L."/>
        </authorList>
    </citation>
    <scope>NUCLEOTIDE SEQUENCE [LARGE SCALE GENOMIC DNA]</scope>
    <source>
        <strain evidence="2">ZHUSHIDOU_FW_LH</strain>
        <tissue evidence="2">Leaf</tissue>
    </source>
</reference>
<proteinExistence type="predicted"/>
<sequence>MVDVKRQTNNVVVAITTIITVLAKRVSRLPRKLKVAVADSDRKPKKLVTKISRKTSSFGQKKSKNKKGEESGDGGVWQKGIMMGDKCVPLNFSGVIYYDSKGKQVNEIPIKSPGANAVTGYFIRRRQRKL</sequence>
<accession>A0AAN9II40</accession>
<evidence type="ECO:0000313" key="3">
    <source>
        <dbReference type="Proteomes" id="UP001372338"/>
    </source>
</evidence>
<organism evidence="2 3">
    <name type="scientific">Crotalaria pallida</name>
    <name type="common">Smooth rattlebox</name>
    <name type="synonym">Crotalaria striata</name>
    <dbReference type="NCBI Taxonomy" id="3830"/>
    <lineage>
        <taxon>Eukaryota</taxon>
        <taxon>Viridiplantae</taxon>
        <taxon>Streptophyta</taxon>
        <taxon>Embryophyta</taxon>
        <taxon>Tracheophyta</taxon>
        <taxon>Spermatophyta</taxon>
        <taxon>Magnoliopsida</taxon>
        <taxon>eudicotyledons</taxon>
        <taxon>Gunneridae</taxon>
        <taxon>Pentapetalae</taxon>
        <taxon>rosids</taxon>
        <taxon>fabids</taxon>
        <taxon>Fabales</taxon>
        <taxon>Fabaceae</taxon>
        <taxon>Papilionoideae</taxon>
        <taxon>50 kb inversion clade</taxon>
        <taxon>genistoids sensu lato</taxon>
        <taxon>core genistoids</taxon>
        <taxon>Crotalarieae</taxon>
        <taxon>Crotalaria</taxon>
    </lineage>
</organism>
<protein>
    <submittedName>
        <fullName evidence="2">Uncharacterized protein</fullName>
    </submittedName>
</protein>
<evidence type="ECO:0000256" key="1">
    <source>
        <dbReference type="SAM" id="MobiDB-lite"/>
    </source>
</evidence>
<dbReference type="EMBL" id="JAYWIO010000002">
    <property type="protein sequence ID" value="KAK7281678.1"/>
    <property type="molecule type" value="Genomic_DNA"/>
</dbReference>
<keyword evidence="3" id="KW-1185">Reference proteome</keyword>
<dbReference type="PANTHER" id="PTHR33237:SF46">
    <property type="entry name" value="OS01G0606100 PROTEIN"/>
    <property type="match status" value="1"/>
</dbReference>
<gene>
    <name evidence="2" type="ORF">RIF29_09873</name>
</gene>
<evidence type="ECO:0000313" key="2">
    <source>
        <dbReference type="EMBL" id="KAK7281678.1"/>
    </source>
</evidence>
<feature type="compositionally biased region" description="Basic residues" evidence="1">
    <location>
        <begin position="43"/>
        <end position="53"/>
    </location>
</feature>
<dbReference type="Proteomes" id="UP001372338">
    <property type="component" value="Unassembled WGS sequence"/>
</dbReference>
<comment type="caution">
    <text evidence="2">The sequence shown here is derived from an EMBL/GenBank/DDBJ whole genome shotgun (WGS) entry which is preliminary data.</text>
</comment>